<proteinExistence type="predicted"/>
<dbReference type="AlphaFoldDB" id="G5GPT9"/>
<organism evidence="1 2">
    <name type="scientific">Selenomonas infelix ATCC 43532</name>
    <dbReference type="NCBI Taxonomy" id="679201"/>
    <lineage>
        <taxon>Bacteria</taxon>
        <taxon>Bacillati</taxon>
        <taxon>Bacillota</taxon>
        <taxon>Negativicutes</taxon>
        <taxon>Selenomonadales</taxon>
        <taxon>Selenomonadaceae</taxon>
        <taxon>Selenomonas</taxon>
    </lineage>
</organism>
<protein>
    <recommendedName>
        <fullName evidence="3">Addiction module component</fullName>
    </recommendedName>
</protein>
<gene>
    <name evidence="1" type="ORF">HMPREF9334_01270</name>
</gene>
<dbReference type="RefSeq" id="WP_006692718.1">
    <property type="nucleotide sequence ID" value="NZ_JH376799.1"/>
</dbReference>
<evidence type="ECO:0000313" key="2">
    <source>
        <dbReference type="Proteomes" id="UP000004129"/>
    </source>
</evidence>
<name>G5GPT9_9FIRM</name>
<reference evidence="1 2" key="1">
    <citation type="submission" date="2011-08" db="EMBL/GenBank/DDBJ databases">
        <title>The Genome Sequence of Selenomonas infelix ATCC 43532.</title>
        <authorList>
            <consortium name="The Broad Institute Genome Sequencing Platform"/>
            <person name="Earl A."/>
            <person name="Ward D."/>
            <person name="Feldgarden M."/>
            <person name="Gevers D."/>
            <person name="Izard J."/>
            <person name="Blanton J.M."/>
            <person name="Baranova O.V."/>
            <person name="Dewhirst F.E."/>
            <person name="Young S.K."/>
            <person name="Zeng Q."/>
            <person name="Gargeya S."/>
            <person name="Fitzgerald M."/>
            <person name="Haas B."/>
            <person name="Abouelleil A."/>
            <person name="Alvarado L."/>
            <person name="Arachchi H.M."/>
            <person name="Berlin A."/>
            <person name="Brown A."/>
            <person name="Chapman S.B."/>
            <person name="Chen Z."/>
            <person name="Dunbar C."/>
            <person name="Freedman E."/>
            <person name="Gearin G."/>
            <person name="Gellesch M."/>
            <person name="Goldberg J."/>
            <person name="Griggs A."/>
            <person name="Gujja S."/>
            <person name="Heiman D."/>
            <person name="Howarth C."/>
            <person name="Larson L."/>
            <person name="Lui A."/>
            <person name="MacDonald P.J.P."/>
            <person name="Montmayeur A."/>
            <person name="Murphy C."/>
            <person name="Neiman D."/>
            <person name="Pearson M."/>
            <person name="Priest M."/>
            <person name="Roberts A."/>
            <person name="Saif S."/>
            <person name="Shea T."/>
            <person name="Shenoy N."/>
            <person name="Sisk P."/>
            <person name="Stolte C."/>
            <person name="Sykes S."/>
            <person name="Wortman J."/>
            <person name="Nusbaum C."/>
            <person name="Birren B."/>
        </authorList>
    </citation>
    <scope>NUCLEOTIDE SEQUENCE [LARGE SCALE GENOMIC DNA]</scope>
    <source>
        <strain evidence="1 2">ATCC 43532</strain>
    </source>
</reference>
<dbReference type="EMBL" id="ACZM01000014">
    <property type="protein sequence ID" value="EHG20815.1"/>
    <property type="molecule type" value="Genomic_DNA"/>
</dbReference>
<comment type="caution">
    <text evidence="1">The sequence shown here is derived from an EMBL/GenBank/DDBJ whole genome shotgun (WGS) entry which is preliminary data.</text>
</comment>
<dbReference type="Proteomes" id="UP000004129">
    <property type="component" value="Unassembled WGS sequence"/>
</dbReference>
<accession>G5GPT9</accession>
<dbReference type="HOGENOM" id="CLU_2751206_0_0_9"/>
<sequence>MTTQEQEILTMYNTLPEAEQGLAYELLRRLVLAWDPDFTKLTPSERADLEESERDLKEGRTVRMEDIDWG</sequence>
<dbReference type="eggNOG" id="ENOG5033J1I">
    <property type="taxonomic scope" value="Bacteria"/>
</dbReference>
<dbReference type="OrthoDB" id="1799023at2"/>
<evidence type="ECO:0000313" key="1">
    <source>
        <dbReference type="EMBL" id="EHG20815.1"/>
    </source>
</evidence>
<evidence type="ECO:0008006" key="3">
    <source>
        <dbReference type="Google" id="ProtNLM"/>
    </source>
</evidence>
<dbReference type="PATRIC" id="fig|679201.3.peg.1283"/>
<keyword evidence="2" id="KW-1185">Reference proteome</keyword>